<dbReference type="Pfam" id="PF13460">
    <property type="entry name" value="NAD_binding_10"/>
    <property type="match status" value="1"/>
</dbReference>
<evidence type="ECO:0000313" key="3">
    <source>
        <dbReference type="Proteomes" id="UP000663090"/>
    </source>
</evidence>
<dbReference type="InterPro" id="IPR016040">
    <property type="entry name" value="NAD(P)-bd_dom"/>
</dbReference>
<keyword evidence="3" id="KW-1185">Reference proteome</keyword>
<dbReference type="InterPro" id="IPR051604">
    <property type="entry name" value="Ergot_Alk_Oxidoreductase"/>
</dbReference>
<feature type="domain" description="NAD(P)-binding" evidence="1">
    <location>
        <begin position="6"/>
        <end position="179"/>
    </location>
</feature>
<dbReference type="PANTHER" id="PTHR43162:SF1">
    <property type="entry name" value="PRESTALK A DIFFERENTIATION PROTEIN A"/>
    <property type="match status" value="1"/>
</dbReference>
<organism evidence="2 3">
    <name type="scientific">Myxococcus landrumensis</name>
    <dbReference type="NCBI Taxonomy" id="2813577"/>
    <lineage>
        <taxon>Bacteria</taxon>
        <taxon>Pseudomonadati</taxon>
        <taxon>Myxococcota</taxon>
        <taxon>Myxococcia</taxon>
        <taxon>Myxococcales</taxon>
        <taxon>Cystobacterineae</taxon>
        <taxon>Myxococcaceae</taxon>
        <taxon>Myxococcus</taxon>
    </lineage>
</organism>
<dbReference type="Gene3D" id="3.90.25.10">
    <property type="entry name" value="UDP-galactose 4-epimerase, domain 1"/>
    <property type="match status" value="1"/>
</dbReference>
<gene>
    <name evidence="2" type="ORF">JY572_30900</name>
</gene>
<sequence>MFVVIGATGNVGRELVQQLAESGAEVVAVARKPGAPVSSSKVRQVQADVSAPETLAPHLRGATGVFLLVPGGGAGLDARALRTVFEAAGVKRLVVLSSMAVGTRPSAPSHAPLRDIEAVFRDSSLHCTFLRPAGFASNAFAWAGPVRTERGIAAPFADVALPVVDPADIAAVAARVLREEGHAGKVYVLTGPAAISPRQQAAVLSEAVGAPLRFMEWSREEALAMMTRFMPEPVAEGTLDILGTPTADEQRVSPDVERVLGRPAAPFSAWVGRNIAAFR</sequence>
<accession>A0ABX7N1Y7</accession>
<protein>
    <submittedName>
        <fullName evidence="2">NAD(P)H-binding protein</fullName>
    </submittedName>
</protein>
<dbReference type="Proteomes" id="UP000663090">
    <property type="component" value="Chromosome"/>
</dbReference>
<proteinExistence type="predicted"/>
<name>A0ABX7N1Y7_9BACT</name>
<evidence type="ECO:0000313" key="2">
    <source>
        <dbReference type="EMBL" id="QSQ12725.1"/>
    </source>
</evidence>
<evidence type="ECO:0000259" key="1">
    <source>
        <dbReference type="Pfam" id="PF13460"/>
    </source>
</evidence>
<dbReference type="InterPro" id="IPR036291">
    <property type="entry name" value="NAD(P)-bd_dom_sf"/>
</dbReference>
<dbReference type="EMBL" id="CP071091">
    <property type="protein sequence ID" value="QSQ12725.1"/>
    <property type="molecule type" value="Genomic_DNA"/>
</dbReference>
<dbReference type="RefSeq" id="WP_206714440.1">
    <property type="nucleotide sequence ID" value="NZ_CP071091.1"/>
</dbReference>
<dbReference type="PANTHER" id="PTHR43162">
    <property type="match status" value="1"/>
</dbReference>
<dbReference type="SUPFAM" id="SSF51735">
    <property type="entry name" value="NAD(P)-binding Rossmann-fold domains"/>
    <property type="match status" value="1"/>
</dbReference>
<dbReference type="Gene3D" id="3.40.50.720">
    <property type="entry name" value="NAD(P)-binding Rossmann-like Domain"/>
    <property type="match status" value="1"/>
</dbReference>
<reference evidence="2 3" key="1">
    <citation type="submission" date="2021-02" db="EMBL/GenBank/DDBJ databases">
        <title>De Novo genome assembly of isolated myxobacteria.</title>
        <authorList>
            <person name="Stevens D.C."/>
        </authorList>
    </citation>
    <scope>NUCLEOTIDE SEQUENCE [LARGE SCALE GENOMIC DNA]</scope>
    <source>
        <strain evidence="2 3">SCHIC003</strain>
    </source>
</reference>